<dbReference type="AlphaFoldDB" id="A0A379AII7"/>
<dbReference type="GO" id="GO:0016020">
    <property type="term" value="C:membrane"/>
    <property type="evidence" value="ECO:0007669"/>
    <property type="project" value="InterPro"/>
</dbReference>
<gene>
    <name evidence="2" type="ORF">NCTC9381_03673</name>
</gene>
<dbReference type="InterPro" id="IPR011066">
    <property type="entry name" value="MscS_channel_C_sf"/>
</dbReference>
<evidence type="ECO:0000313" key="3">
    <source>
        <dbReference type="Proteomes" id="UP000254640"/>
    </source>
</evidence>
<dbReference type="PANTHER" id="PTHR30347:SF9">
    <property type="entry name" value="MINICONDUCTANCE MECHANOSENSITIVE CHANNEL MSCM"/>
    <property type="match status" value="1"/>
</dbReference>
<reference evidence="2 3" key="1">
    <citation type="submission" date="2018-06" db="EMBL/GenBank/DDBJ databases">
        <authorList>
            <consortium name="Pathogen Informatics"/>
            <person name="Doyle S."/>
        </authorList>
    </citation>
    <scope>NUCLEOTIDE SEQUENCE [LARGE SCALE GENOMIC DNA]</scope>
    <source>
        <strain evidence="2 3">NCTC9381</strain>
    </source>
</reference>
<accession>A0A379AII7</accession>
<proteinExistence type="predicted"/>
<evidence type="ECO:0000259" key="1">
    <source>
        <dbReference type="Pfam" id="PF21082"/>
    </source>
</evidence>
<dbReference type="EMBL" id="UGSO01000001">
    <property type="protein sequence ID" value="SUB17743.1"/>
    <property type="molecule type" value="Genomic_DNA"/>
</dbReference>
<evidence type="ECO:0000313" key="2">
    <source>
        <dbReference type="EMBL" id="SUB17743.1"/>
    </source>
</evidence>
<dbReference type="InterPro" id="IPR052702">
    <property type="entry name" value="MscS-like_channel"/>
</dbReference>
<dbReference type="SUPFAM" id="SSF82689">
    <property type="entry name" value="Mechanosensitive channel protein MscS (YggB), C-terminal domain"/>
    <property type="match status" value="1"/>
</dbReference>
<name>A0A379AII7_ENTAG</name>
<keyword evidence="3" id="KW-1185">Reference proteome</keyword>
<dbReference type="PANTHER" id="PTHR30347">
    <property type="entry name" value="POTASSIUM CHANNEL RELATED"/>
    <property type="match status" value="1"/>
</dbReference>
<protein>
    <recommendedName>
        <fullName evidence="1">Mechanosensitive ion channel MscS C-terminal domain-containing protein</fullName>
    </recommendedName>
</protein>
<dbReference type="Gene3D" id="3.30.70.100">
    <property type="match status" value="1"/>
</dbReference>
<feature type="domain" description="Mechanosensitive ion channel MscS C-terminal" evidence="1">
    <location>
        <begin position="8"/>
        <end position="89"/>
    </location>
</feature>
<sequence length="117" mass="12914">MGNAQGVVTITLTFPLDIDPAKVRDILLEVYNENERILETPEPSVSFKDLTQQGIILSVTGNVAGQRQIAGAKSDLLFDILTRLRKEGILLSTPQTMIIERRQQMAGAEPVPEEKLV</sequence>
<dbReference type="Pfam" id="PF21082">
    <property type="entry name" value="MS_channel_3rd"/>
    <property type="match status" value="1"/>
</dbReference>
<dbReference type="InterPro" id="IPR049278">
    <property type="entry name" value="MS_channel_C"/>
</dbReference>
<organism evidence="2 3">
    <name type="scientific">Enterobacter agglomerans</name>
    <name type="common">Erwinia herbicola</name>
    <name type="synonym">Pantoea agglomerans</name>
    <dbReference type="NCBI Taxonomy" id="549"/>
    <lineage>
        <taxon>Bacteria</taxon>
        <taxon>Pseudomonadati</taxon>
        <taxon>Pseudomonadota</taxon>
        <taxon>Gammaproteobacteria</taxon>
        <taxon>Enterobacterales</taxon>
        <taxon>Erwiniaceae</taxon>
        <taxon>Pantoea</taxon>
        <taxon>Pantoea agglomerans group</taxon>
    </lineage>
</organism>
<dbReference type="Proteomes" id="UP000254640">
    <property type="component" value="Unassembled WGS sequence"/>
</dbReference>